<dbReference type="GeneID" id="14885714"/>
<gene>
    <name evidence="3" type="ORF">EIN_307570</name>
</gene>
<feature type="chain" id="PRO_5001980559" evidence="2">
    <location>
        <begin position="17"/>
        <end position="60"/>
    </location>
</feature>
<accession>A0A0A1U4S5</accession>
<feature type="non-terminal residue" evidence="3">
    <location>
        <position position="60"/>
    </location>
</feature>
<evidence type="ECO:0000256" key="1">
    <source>
        <dbReference type="SAM" id="Phobius"/>
    </source>
</evidence>
<dbReference type="KEGG" id="eiv:EIN_307570"/>
<keyword evidence="1" id="KW-1133">Transmembrane helix</keyword>
<sequence length="60" mass="6999">MLFYTFLFRCLALCVCDFSKSKQCFGKKLLSFWIVLGCFLFASFLIDQNGKLLIFINKTI</sequence>
<dbReference type="RefSeq" id="XP_004186087.1">
    <property type="nucleotide sequence ID" value="XM_004186039.1"/>
</dbReference>
<dbReference type="EMBL" id="KB206936">
    <property type="protein sequence ID" value="ELP86741.1"/>
    <property type="molecule type" value="Genomic_DNA"/>
</dbReference>
<evidence type="ECO:0000313" key="4">
    <source>
        <dbReference type="Proteomes" id="UP000014680"/>
    </source>
</evidence>
<organism evidence="3 4">
    <name type="scientific">Entamoeba invadens IP1</name>
    <dbReference type="NCBI Taxonomy" id="370355"/>
    <lineage>
        <taxon>Eukaryota</taxon>
        <taxon>Amoebozoa</taxon>
        <taxon>Evosea</taxon>
        <taxon>Archamoebae</taxon>
        <taxon>Mastigamoebida</taxon>
        <taxon>Entamoebidae</taxon>
        <taxon>Entamoeba</taxon>
    </lineage>
</organism>
<reference evidence="3 4" key="1">
    <citation type="submission" date="2012-10" db="EMBL/GenBank/DDBJ databases">
        <authorList>
            <person name="Zafar N."/>
            <person name="Inman J."/>
            <person name="Hall N."/>
            <person name="Lorenzi H."/>
            <person name="Caler E."/>
        </authorList>
    </citation>
    <scope>NUCLEOTIDE SEQUENCE [LARGE SCALE GENOMIC DNA]</scope>
    <source>
        <strain evidence="3 4">IP1</strain>
    </source>
</reference>
<feature type="transmembrane region" description="Helical" evidence="1">
    <location>
        <begin position="31"/>
        <end position="48"/>
    </location>
</feature>
<dbReference type="Proteomes" id="UP000014680">
    <property type="component" value="Unassembled WGS sequence"/>
</dbReference>
<name>A0A0A1U4S5_ENTIV</name>
<proteinExistence type="predicted"/>
<keyword evidence="1" id="KW-0472">Membrane</keyword>
<keyword evidence="4" id="KW-1185">Reference proteome</keyword>
<keyword evidence="2" id="KW-0732">Signal</keyword>
<dbReference type="AlphaFoldDB" id="A0A0A1U4S5"/>
<protein>
    <submittedName>
        <fullName evidence="3">Uncharacterized protein</fullName>
    </submittedName>
</protein>
<evidence type="ECO:0000313" key="3">
    <source>
        <dbReference type="EMBL" id="ELP86741.1"/>
    </source>
</evidence>
<feature type="signal peptide" evidence="2">
    <location>
        <begin position="1"/>
        <end position="16"/>
    </location>
</feature>
<dbReference type="VEuPathDB" id="AmoebaDB:EIN_307570"/>
<keyword evidence="1" id="KW-0812">Transmembrane</keyword>
<feature type="non-terminal residue" evidence="3">
    <location>
        <position position="1"/>
    </location>
</feature>
<evidence type="ECO:0000256" key="2">
    <source>
        <dbReference type="SAM" id="SignalP"/>
    </source>
</evidence>